<dbReference type="RefSeq" id="WP_046762127.1">
    <property type="nucleotide sequence ID" value="NZ_LBIC01000001.1"/>
</dbReference>
<comment type="caution">
    <text evidence="2">The sequence shown here is derived from an EMBL/GenBank/DDBJ whole genome shotgun (WGS) entry which is preliminary data.</text>
</comment>
<evidence type="ECO:0000313" key="2">
    <source>
        <dbReference type="EMBL" id="KKW93684.1"/>
    </source>
</evidence>
<protein>
    <recommendedName>
        <fullName evidence="4">Lipoprotein</fullName>
    </recommendedName>
</protein>
<feature type="signal peptide" evidence="1">
    <location>
        <begin position="1"/>
        <end position="18"/>
    </location>
</feature>
<gene>
    <name evidence="2" type="ORF">YP76_03170</name>
</gene>
<evidence type="ECO:0008006" key="4">
    <source>
        <dbReference type="Google" id="ProtNLM"/>
    </source>
</evidence>
<evidence type="ECO:0000256" key="1">
    <source>
        <dbReference type="SAM" id="SignalP"/>
    </source>
</evidence>
<dbReference type="PATRIC" id="fig|56193.3.peg.649"/>
<dbReference type="AlphaFoldDB" id="A0A0M3AYP4"/>
<dbReference type="STRING" id="56193.YP76_03170"/>
<organism evidence="2 3">
    <name type="scientific">Sphingobium chungbukense</name>
    <dbReference type="NCBI Taxonomy" id="56193"/>
    <lineage>
        <taxon>Bacteria</taxon>
        <taxon>Pseudomonadati</taxon>
        <taxon>Pseudomonadota</taxon>
        <taxon>Alphaproteobacteria</taxon>
        <taxon>Sphingomonadales</taxon>
        <taxon>Sphingomonadaceae</taxon>
        <taxon>Sphingobium</taxon>
    </lineage>
</organism>
<evidence type="ECO:0000313" key="3">
    <source>
        <dbReference type="Proteomes" id="UP000033874"/>
    </source>
</evidence>
<reference evidence="2 3" key="1">
    <citation type="submission" date="2015-04" db="EMBL/GenBank/DDBJ databases">
        <title>Genome sequence of aromatic hydrocarbons-degrading Sphingobium chungbukense DJ77.</title>
        <authorList>
            <person name="Kim Y.-C."/>
            <person name="Chae J.-C."/>
        </authorList>
    </citation>
    <scope>NUCLEOTIDE SEQUENCE [LARGE SCALE GENOMIC DNA]</scope>
    <source>
        <strain evidence="2 3">DJ77</strain>
    </source>
</reference>
<dbReference type="Proteomes" id="UP000033874">
    <property type="component" value="Unassembled WGS sequence"/>
</dbReference>
<dbReference type="PROSITE" id="PS51257">
    <property type="entry name" value="PROKAR_LIPOPROTEIN"/>
    <property type="match status" value="1"/>
</dbReference>
<proteinExistence type="predicted"/>
<keyword evidence="1" id="KW-0732">Signal</keyword>
<keyword evidence="3" id="KW-1185">Reference proteome</keyword>
<name>A0A0M3AYP4_9SPHN</name>
<sequence>MRSWILPSGIFLAPLLLAGCSGSQEPPKLTEKQTSELERALAGKVPGEKTSCVNRVPQANLTAISNSVLLYRVSGRLVYRNDLIGSCAGLARGDTLIIKTWGSQYCRGDLATSADLMTGMVTGNCALGDFTPYRSPAK</sequence>
<dbReference type="EMBL" id="LBIC01000001">
    <property type="protein sequence ID" value="KKW93684.1"/>
    <property type="molecule type" value="Genomic_DNA"/>
</dbReference>
<accession>A0A0M3AYP4</accession>
<feature type="chain" id="PRO_5005650747" description="Lipoprotein" evidence="1">
    <location>
        <begin position="19"/>
        <end position="138"/>
    </location>
</feature>